<gene>
    <name evidence="1" type="ORF">HNQ65_004894</name>
</gene>
<comment type="caution">
    <text evidence="1">The sequence shown here is derived from an EMBL/GenBank/DDBJ whole genome shotgun (WGS) entry which is preliminary data.</text>
</comment>
<proteinExistence type="predicted"/>
<dbReference type="EMBL" id="JACHIG010000015">
    <property type="protein sequence ID" value="MBB5035284.1"/>
    <property type="molecule type" value="Genomic_DNA"/>
</dbReference>
<accession>A0A7W8DMC8</accession>
<organism evidence="1 2">
    <name type="scientific">Prosthecobacter vanneervenii</name>
    <dbReference type="NCBI Taxonomy" id="48466"/>
    <lineage>
        <taxon>Bacteria</taxon>
        <taxon>Pseudomonadati</taxon>
        <taxon>Verrucomicrobiota</taxon>
        <taxon>Verrucomicrobiia</taxon>
        <taxon>Verrucomicrobiales</taxon>
        <taxon>Verrucomicrobiaceae</taxon>
        <taxon>Prosthecobacter</taxon>
    </lineage>
</organism>
<evidence type="ECO:0000313" key="2">
    <source>
        <dbReference type="Proteomes" id="UP000590740"/>
    </source>
</evidence>
<sequence length="122" mass="14065">MKKFYIVISLVGLFILGALFGVGLALPFAKKLISEDHFVQQRMKEEIKRLKLTPEQIEKSKPIYDQLRQDLATIKNDTLTAIAQASIRQSTELAGLLTPEQIEEFKKLGDERRVRFEKFMKP</sequence>
<dbReference type="AlphaFoldDB" id="A0A7W8DMC8"/>
<name>A0A7W8DMC8_9BACT</name>
<reference evidence="1 2" key="1">
    <citation type="submission" date="2020-08" db="EMBL/GenBank/DDBJ databases">
        <title>Genomic Encyclopedia of Type Strains, Phase IV (KMG-IV): sequencing the most valuable type-strain genomes for metagenomic binning, comparative biology and taxonomic classification.</title>
        <authorList>
            <person name="Goeker M."/>
        </authorList>
    </citation>
    <scope>NUCLEOTIDE SEQUENCE [LARGE SCALE GENOMIC DNA]</scope>
    <source>
        <strain evidence="1 2">DSM 12252</strain>
    </source>
</reference>
<protein>
    <submittedName>
        <fullName evidence="1">Spy/CpxP family protein refolding chaperone</fullName>
    </submittedName>
</protein>
<dbReference type="Proteomes" id="UP000590740">
    <property type="component" value="Unassembled WGS sequence"/>
</dbReference>
<keyword evidence="2" id="KW-1185">Reference proteome</keyword>
<dbReference type="RefSeq" id="WP_184343911.1">
    <property type="nucleotide sequence ID" value="NZ_JACHIG010000015.1"/>
</dbReference>
<evidence type="ECO:0000313" key="1">
    <source>
        <dbReference type="EMBL" id="MBB5035284.1"/>
    </source>
</evidence>